<gene>
    <name evidence="3" type="ORF">RJ641_013704</name>
</gene>
<feature type="compositionally biased region" description="Basic and acidic residues" evidence="1">
    <location>
        <begin position="109"/>
        <end position="130"/>
    </location>
</feature>
<organism evidence="3 4">
    <name type="scientific">Dillenia turbinata</name>
    <dbReference type="NCBI Taxonomy" id="194707"/>
    <lineage>
        <taxon>Eukaryota</taxon>
        <taxon>Viridiplantae</taxon>
        <taxon>Streptophyta</taxon>
        <taxon>Embryophyta</taxon>
        <taxon>Tracheophyta</taxon>
        <taxon>Spermatophyta</taxon>
        <taxon>Magnoliopsida</taxon>
        <taxon>eudicotyledons</taxon>
        <taxon>Gunneridae</taxon>
        <taxon>Pentapetalae</taxon>
        <taxon>Dilleniales</taxon>
        <taxon>Dilleniaceae</taxon>
        <taxon>Dillenia</taxon>
    </lineage>
</organism>
<reference evidence="3 4" key="1">
    <citation type="submission" date="2023-12" db="EMBL/GenBank/DDBJ databases">
        <title>A high-quality genome assembly for Dillenia turbinata (Dilleniales).</title>
        <authorList>
            <person name="Chanderbali A."/>
        </authorList>
    </citation>
    <scope>NUCLEOTIDE SEQUENCE [LARGE SCALE GENOMIC DNA]</scope>
    <source>
        <strain evidence="3">LSX21</strain>
        <tissue evidence="3">Leaf</tissue>
    </source>
</reference>
<proteinExistence type="predicted"/>
<feature type="compositionally biased region" description="Pro residues" evidence="1">
    <location>
        <begin position="87"/>
        <end position="96"/>
    </location>
</feature>
<comment type="caution">
    <text evidence="3">The sequence shown here is derived from an EMBL/GenBank/DDBJ whole genome shotgun (WGS) entry which is preliminary data.</text>
</comment>
<keyword evidence="2" id="KW-1133">Transmembrane helix</keyword>
<evidence type="ECO:0000256" key="2">
    <source>
        <dbReference type="SAM" id="Phobius"/>
    </source>
</evidence>
<dbReference type="PANTHER" id="PTHR33429:SF2">
    <property type="entry name" value="OS01G0888850 PROTEIN"/>
    <property type="match status" value="1"/>
</dbReference>
<protein>
    <recommendedName>
        <fullName evidence="5">Transmembrane protein</fullName>
    </recommendedName>
</protein>
<keyword evidence="2" id="KW-0812">Transmembrane</keyword>
<evidence type="ECO:0008006" key="5">
    <source>
        <dbReference type="Google" id="ProtNLM"/>
    </source>
</evidence>
<dbReference type="AlphaFoldDB" id="A0AAN8W4Y6"/>
<sequence length="130" mass="13906">MSLSSPIDPQQQSPPPVTEQAYTVHSGHTSIGPVIAVLAVIIILGIIAGMIGRLCSGRSIMGHGPFDFEGWIERKCSSCIDGRIESPPRPPTPTPPRTAESADESGGVHVEEKKTEETGQSHQQHSENED</sequence>
<feature type="region of interest" description="Disordered" evidence="1">
    <location>
        <begin position="1"/>
        <end position="21"/>
    </location>
</feature>
<accession>A0AAN8W4Y6</accession>
<evidence type="ECO:0000313" key="3">
    <source>
        <dbReference type="EMBL" id="KAK6946160.1"/>
    </source>
</evidence>
<feature type="compositionally biased region" description="Low complexity" evidence="1">
    <location>
        <begin position="1"/>
        <end position="11"/>
    </location>
</feature>
<dbReference type="EMBL" id="JBAMMX010000002">
    <property type="protein sequence ID" value="KAK6946160.1"/>
    <property type="molecule type" value="Genomic_DNA"/>
</dbReference>
<feature type="region of interest" description="Disordered" evidence="1">
    <location>
        <begin position="80"/>
        <end position="130"/>
    </location>
</feature>
<keyword evidence="2" id="KW-0472">Membrane</keyword>
<keyword evidence="4" id="KW-1185">Reference proteome</keyword>
<name>A0AAN8W4Y6_9MAGN</name>
<feature type="transmembrane region" description="Helical" evidence="2">
    <location>
        <begin position="31"/>
        <end position="51"/>
    </location>
</feature>
<dbReference type="Proteomes" id="UP001370490">
    <property type="component" value="Unassembled WGS sequence"/>
</dbReference>
<evidence type="ECO:0000313" key="4">
    <source>
        <dbReference type="Proteomes" id="UP001370490"/>
    </source>
</evidence>
<evidence type="ECO:0000256" key="1">
    <source>
        <dbReference type="SAM" id="MobiDB-lite"/>
    </source>
</evidence>
<dbReference type="PANTHER" id="PTHR33429">
    <property type="entry name" value="OS02G0708000 PROTEIN-RELATED"/>
    <property type="match status" value="1"/>
</dbReference>